<dbReference type="PANTHER" id="PTHR30518:SF2">
    <property type="entry name" value="ENDOLYTIC MUREIN TRANSGLYCOSYLASE"/>
    <property type="match status" value="1"/>
</dbReference>
<evidence type="ECO:0000256" key="7">
    <source>
        <dbReference type="HAMAP-Rule" id="MF_02065"/>
    </source>
</evidence>
<dbReference type="Pfam" id="PF02618">
    <property type="entry name" value="YceG"/>
    <property type="match status" value="1"/>
</dbReference>
<name>A0A554VMG4_9FLAO</name>
<keyword evidence="5 7" id="KW-0456">Lyase</keyword>
<dbReference type="EC" id="4.2.2.29" evidence="7"/>
<dbReference type="AlphaFoldDB" id="A0A554VMG4"/>
<dbReference type="CDD" id="cd08010">
    <property type="entry name" value="MltG_like"/>
    <property type="match status" value="1"/>
</dbReference>
<protein>
    <recommendedName>
        <fullName evidence="7">Endolytic murein transglycosylase</fullName>
        <ecNumber evidence="7">4.2.2.29</ecNumber>
    </recommendedName>
    <alternativeName>
        <fullName evidence="7">Peptidoglycan lytic transglycosylase</fullName>
    </alternativeName>
    <alternativeName>
        <fullName evidence="7">Peptidoglycan polymerization terminase</fullName>
    </alternativeName>
</protein>
<evidence type="ECO:0000256" key="3">
    <source>
        <dbReference type="ARBA" id="ARBA00022989"/>
    </source>
</evidence>
<dbReference type="GO" id="GO:0071555">
    <property type="term" value="P:cell wall organization"/>
    <property type="evidence" value="ECO:0007669"/>
    <property type="project" value="UniProtKB-KW"/>
</dbReference>
<dbReference type="Proteomes" id="UP000318833">
    <property type="component" value="Unassembled WGS sequence"/>
</dbReference>
<dbReference type="InterPro" id="IPR003770">
    <property type="entry name" value="MLTG-like"/>
</dbReference>
<keyword evidence="3 7" id="KW-1133">Transmembrane helix</keyword>
<organism evidence="8 9">
    <name type="scientific">Aquimarina algiphila</name>
    <dbReference type="NCBI Taxonomy" id="2047982"/>
    <lineage>
        <taxon>Bacteria</taxon>
        <taxon>Pseudomonadati</taxon>
        <taxon>Bacteroidota</taxon>
        <taxon>Flavobacteriia</taxon>
        <taxon>Flavobacteriales</taxon>
        <taxon>Flavobacteriaceae</taxon>
        <taxon>Aquimarina</taxon>
    </lineage>
</organism>
<dbReference type="Gene3D" id="3.30.160.60">
    <property type="entry name" value="Classic Zinc Finger"/>
    <property type="match status" value="1"/>
</dbReference>
<sequence length="347" mass="40196">MYIKKILLAIALLGLIAGGIFAYYVYQAVFSPNTSFENETKTVYIPTGGTYTELIEVISPIVKDIYSFDRIARRKGYIDNIKAGRYIIKKDLNNNDIINVLRSKNEPIQVSFNNQERLENLAGRIATQIEADSISLLKVFKEKAFLEAKGFSPETSLAMYVPNKYEFFWNTSAEQFRDRMLKEYNKFWNESRLSKAKKIGLTPAQVCTVASIVQKETAKVDERPRVAGVYMNRYTNGWKLDADPTVIYAIKKHRNDWDVVIKRVLYKDLELDSPYNTYKYAALPPGPITMPDISSIDAVLNYEKHEYYFFVANVENFGYHKFAKTLSQHNRNKKQYVKWINEKGINR</sequence>
<gene>
    <name evidence="7 8" type="primary">mltG</name>
    <name evidence="8" type="ORF">FOF46_08285</name>
</gene>
<evidence type="ECO:0000313" key="8">
    <source>
        <dbReference type="EMBL" id="TSE09493.1"/>
    </source>
</evidence>
<dbReference type="EMBL" id="VLNR01000013">
    <property type="protein sequence ID" value="TSE09493.1"/>
    <property type="molecule type" value="Genomic_DNA"/>
</dbReference>
<evidence type="ECO:0000256" key="6">
    <source>
        <dbReference type="ARBA" id="ARBA00023316"/>
    </source>
</evidence>
<accession>A0A554VMG4</accession>
<dbReference type="RefSeq" id="WP_109439206.1">
    <property type="nucleotide sequence ID" value="NZ_CANLFO010000015.1"/>
</dbReference>
<comment type="function">
    <text evidence="7">Functions as a peptidoglycan terminase that cleaves nascent peptidoglycan strands endolytically to terminate their elongation.</text>
</comment>
<keyword evidence="1 7" id="KW-1003">Cell membrane</keyword>
<keyword evidence="6 7" id="KW-0961">Cell wall biogenesis/degradation</keyword>
<dbReference type="GO" id="GO:0009252">
    <property type="term" value="P:peptidoglycan biosynthetic process"/>
    <property type="evidence" value="ECO:0007669"/>
    <property type="project" value="UniProtKB-UniRule"/>
</dbReference>
<dbReference type="NCBIfam" id="TIGR00247">
    <property type="entry name" value="endolytic transglycosylase MltG"/>
    <property type="match status" value="1"/>
</dbReference>
<keyword evidence="2 7" id="KW-0812">Transmembrane</keyword>
<dbReference type="GO" id="GO:0008932">
    <property type="term" value="F:lytic endotransglycosylase activity"/>
    <property type="evidence" value="ECO:0007669"/>
    <property type="project" value="UniProtKB-UniRule"/>
</dbReference>
<proteinExistence type="inferred from homology"/>
<evidence type="ECO:0000256" key="1">
    <source>
        <dbReference type="ARBA" id="ARBA00022475"/>
    </source>
</evidence>
<evidence type="ECO:0000313" key="9">
    <source>
        <dbReference type="Proteomes" id="UP000318833"/>
    </source>
</evidence>
<dbReference type="HAMAP" id="MF_02065">
    <property type="entry name" value="MltG"/>
    <property type="match status" value="1"/>
</dbReference>
<dbReference type="OrthoDB" id="9814591at2"/>
<dbReference type="GO" id="GO:0005886">
    <property type="term" value="C:plasma membrane"/>
    <property type="evidence" value="ECO:0007669"/>
    <property type="project" value="UniProtKB-UniRule"/>
</dbReference>
<evidence type="ECO:0000256" key="4">
    <source>
        <dbReference type="ARBA" id="ARBA00023136"/>
    </source>
</evidence>
<evidence type="ECO:0000256" key="5">
    <source>
        <dbReference type="ARBA" id="ARBA00023239"/>
    </source>
</evidence>
<dbReference type="PANTHER" id="PTHR30518">
    <property type="entry name" value="ENDOLYTIC MUREIN TRANSGLYCOSYLASE"/>
    <property type="match status" value="1"/>
</dbReference>
<keyword evidence="4 7" id="KW-0472">Membrane</keyword>
<keyword evidence="9" id="KW-1185">Reference proteome</keyword>
<comment type="caution">
    <text evidence="8">The sequence shown here is derived from an EMBL/GenBank/DDBJ whole genome shotgun (WGS) entry which is preliminary data.</text>
</comment>
<feature type="site" description="Important for catalytic activity" evidence="7">
    <location>
        <position position="216"/>
    </location>
</feature>
<evidence type="ECO:0000256" key="2">
    <source>
        <dbReference type="ARBA" id="ARBA00022692"/>
    </source>
</evidence>
<comment type="similarity">
    <text evidence="7">Belongs to the transglycosylase MltG family.</text>
</comment>
<reference evidence="8 9" key="1">
    <citation type="submission" date="2019-07" db="EMBL/GenBank/DDBJ databases">
        <title>The draft genome sequence of Aquimarina algiphila M91.</title>
        <authorList>
            <person name="Meng X."/>
        </authorList>
    </citation>
    <scope>NUCLEOTIDE SEQUENCE [LARGE SCALE GENOMIC DNA]</scope>
    <source>
        <strain evidence="8 9">M91</strain>
    </source>
</reference>
<comment type="catalytic activity">
    <reaction evidence="7">
        <text>a peptidoglycan chain = a peptidoglycan chain with N-acetyl-1,6-anhydromuramyl-[peptide] at the reducing end + a peptidoglycan chain with N-acetylglucosamine at the non-reducing end.</text>
        <dbReference type="EC" id="4.2.2.29"/>
    </reaction>
</comment>